<dbReference type="PANTHER" id="PTHR42678">
    <property type="entry name" value="AMIDASE"/>
    <property type="match status" value="1"/>
</dbReference>
<dbReference type="InterPro" id="IPR036928">
    <property type="entry name" value="AS_sf"/>
</dbReference>
<dbReference type="InterPro" id="IPR023631">
    <property type="entry name" value="Amidase_dom"/>
</dbReference>
<keyword evidence="1" id="KW-0732">Signal</keyword>
<dbReference type="Gene3D" id="3.90.1300.10">
    <property type="entry name" value="Amidase signature (AS) domain"/>
    <property type="match status" value="1"/>
</dbReference>
<dbReference type="HOGENOM" id="CLU_009600_14_4_1"/>
<evidence type="ECO:0000256" key="1">
    <source>
        <dbReference type="SAM" id="SignalP"/>
    </source>
</evidence>
<protein>
    <submittedName>
        <fullName evidence="3">Amidase family protein</fullName>
    </submittedName>
</protein>
<dbReference type="VEuPathDB" id="FungiDB:F503_02680"/>
<evidence type="ECO:0000259" key="2">
    <source>
        <dbReference type="Pfam" id="PF01425"/>
    </source>
</evidence>
<organism evidence="3 4">
    <name type="scientific">Ophiostoma piceae (strain UAMH 11346)</name>
    <name type="common">Sap stain fungus</name>
    <dbReference type="NCBI Taxonomy" id="1262450"/>
    <lineage>
        <taxon>Eukaryota</taxon>
        <taxon>Fungi</taxon>
        <taxon>Dikarya</taxon>
        <taxon>Ascomycota</taxon>
        <taxon>Pezizomycotina</taxon>
        <taxon>Sordariomycetes</taxon>
        <taxon>Sordariomycetidae</taxon>
        <taxon>Ophiostomatales</taxon>
        <taxon>Ophiostomataceae</taxon>
        <taxon>Ophiostoma</taxon>
    </lineage>
</organism>
<proteinExistence type="predicted"/>
<dbReference type="OrthoDB" id="566138at2759"/>
<dbReference type="eggNOG" id="KOG1211">
    <property type="taxonomic scope" value="Eukaryota"/>
</dbReference>
<feature type="signal peptide" evidence="1">
    <location>
        <begin position="1"/>
        <end position="22"/>
    </location>
</feature>
<evidence type="ECO:0000313" key="4">
    <source>
        <dbReference type="Proteomes" id="UP000016923"/>
    </source>
</evidence>
<dbReference type="PANTHER" id="PTHR42678:SF37">
    <property type="entry name" value="AMIDASE C869.01-RELATED"/>
    <property type="match status" value="1"/>
</dbReference>
<dbReference type="Proteomes" id="UP000016923">
    <property type="component" value="Unassembled WGS sequence"/>
</dbReference>
<evidence type="ECO:0000313" key="3">
    <source>
        <dbReference type="EMBL" id="EPE06552.1"/>
    </source>
</evidence>
<name>S3C1D1_OPHP1</name>
<sequence>MWDRLASRAALLALASLAVTKSTPTVQDLDEPYLTDNTLYFPQIGAVNWVNPNATTVAATTSQTGCSVVAPFPMADCYGLPLEEATVDQMQDWMASGLLTSRQLTRCYLGRILQLNDYVNAVLEVNPDVLVIADQLDMERAAGQVRGPLHGIPIVVKDNFASKDKMETTAGSWALLGSVVPRDAHVVKLLREAGAVLLGKATLDEWASMRSNSKSSGYSARGGQSRNAFNLSTAPGGSSSGSCQAVTSNMIALAFGTETDGSVIGPARRAGIVGFKPTVGLTSRAGIIPESVHQDTVGSFGRTFKDAVYGLEAIVGIDPRDNYTLAQIVPEGGNYTQFLATKDALKGAVFGLPWSSLWAQTGNNADRPGLVAIVEQLQAAGATIINGTEFPHASDVLSKSGWTWSTGPSATLNALYRVNVDFYNNIRDYLAELDGTNIKSIEDIIAYNNQYAGTEGGYPGAVPGFASGQDGFLASAATKGEMNSSYYACLEYLDKVSRSEGIDAALNYTSANGTSIKLDALLVPAGGGSTNLPAMAGYPMVTVPTGNLNAHNVPIGIALIGTAWGEPALVKYGSAIDDLIRGRRKPSFASWWAKNVPVDYSV</sequence>
<reference evidence="3 4" key="1">
    <citation type="journal article" date="2013" name="BMC Genomics">
        <title>The genome and transcriptome of the pine saprophyte Ophiostoma piceae, and a comparison with the bark beetle-associated pine pathogen Grosmannia clavigera.</title>
        <authorList>
            <person name="Haridas S."/>
            <person name="Wang Y."/>
            <person name="Lim L."/>
            <person name="Massoumi Alamouti S."/>
            <person name="Jackman S."/>
            <person name="Docking R."/>
            <person name="Robertson G."/>
            <person name="Birol I."/>
            <person name="Bohlmann J."/>
            <person name="Breuil C."/>
        </authorList>
    </citation>
    <scope>NUCLEOTIDE SEQUENCE [LARGE SCALE GENOMIC DNA]</scope>
    <source>
        <strain evidence="3 4">UAMH 11346</strain>
    </source>
</reference>
<accession>S3C1D1</accession>
<keyword evidence="4" id="KW-1185">Reference proteome</keyword>
<dbReference type="OMA" id="DGWDWDY"/>
<feature type="domain" description="Amidase" evidence="2">
    <location>
        <begin position="104"/>
        <end position="410"/>
    </location>
</feature>
<gene>
    <name evidence="3" type="ORF">F503_02680</name>
</gene>
<dbReference type="SUPFAM" id="SSF75304">
    <property type="entry name" value="Amidase signature (AS) enzymes"/>
    <property type="match status" value="1"/>
</dbReference>
<dbReference type="STRING" id="1262450.S3C1D1"/>
<dbReference type="AlphaFoldDB" id="S3C1D1"/>
<dbReference type="Pfam" id="PF01425">
    <property type="entry name" value="Amidase"/>
    <property type="match status" value="1"/>
</dbReference>
<dbReference type="EMBL" id="KE148153">
    <property type="protein sequence ID" value="EPE06552.1"/>
    <property type="molecule type" value="Genomic_DNA"/>
</dbReference>
<feature type="chain" id="PRO_5004518325" evidence="1">
    <location>
        <begin position="23"/>
        <end position="602"/>
    </location>
</feature>